<proteinExistence type="inferred from homology"/>
<feature type="binding site" evidence="8">
    <location>
        <position position="310"/>
    </location>
    <ligand>
        <name>ATP</name>
        <dbReference type="ChEBI" id="CHEBI:30616"/>
    </ligand>
</feature>
<dbReference type="CDD" id="cd00318">
    <property type="entry name" value="Phosphoglycerate_kinase"/>
    <property type="match status" value="1"/>
</dbReference>
<evidence type="ECO:0000256" key="4">
    <source>
        <dbReference type="ARBA" id="ARBA00022679"/>
    </source>
</evidence>
<keyword evidence="4 8" id="KW-0808">Transferase</keyword>
<feature type="binding site" evidence="8">
    <location>
        <position position="49"/>
    </location>
    <ligand>
        <name>substrate</name>
    </ligand>
</feature>
<evidence type="ECO:0000256" key="7">
    <source>
        <dbReference type="ARBA" id="ARBA00022840"/>
    </source>
</evidence>
<feature type="binding site" evidence="8">
    <location>
        <position position="341"/>
    </location>
    <ligand>
        <name>ATP</name>
        <dbReference type="ChEBI" id="CHEBI:30616"/>
    </ligand>
</feature>
<comment type="subcellular location">
    <subcellularLocation>
        <location evidence="8">Cytoplasm</location>
    </subcellularLocation>
</comment>
<feature type="binding site" evidence="8">
    <location>
        <position position="164"/>
    </location>
    <ligand>
        <name>substrate</name>
    </ligand>
</feature>
<keyword evidence="11" id="KW-1185">Reference proteome</keyword>
<dbReference type="Gene3D" id="3.40.50.1260">
    <property type="entry name" value="Phosphoglycerate kinase, N-terminal domain"/>
    <property type="match status" value="2"/>
</dbReference>
<evidence type="ECO:0000256" key="5">
    <source>
        <dbReference type="ARBA" id="ARBA00022741"/>
    </source>
</evidence>
<dbReference type="GO" id="GO:0016301">
    <property type="term" value="F:kinase activity"/>
    <property type="evidence" value="ECO:0007669"/>
    <property type="project" value="UniProtKB-KW"/>
</dbReference>
<comment type="caution">
    <text evidence="10">The sequence shown here is derived from an EMBL/GenBank/DDBJ whole genome shotgun (WGS) entry which is preliminary data.</text>
</comment>
<name>A0ABT3FJ53_9BACT</name>
<evidence type="ECO:0000256" key="9">
    <source>
        <dbReference type="RuleBase" id="RU000532"/>
    </source>
</evidence>
<keyword evidence="8" id="KW-0963">Cytoplasm</keyword>
<evidence type="ECO:0000313" key="10">
    <source>
        <dbReference type="EMBL" id="MCW1883602.1"/>
    </source>
</evidence>
<keyword evidence="8" id="KW-0324">Glycolysis</keyword>
<evidence type="ECO:0000256" key="2">
    <source>
        <dbReference type="ARBA" id="ARBA00008982"/>
    </source>
</evidence>
<dbReference type="PANTHER" id="PTHR11406:SF23">
    <property type="entry name" value="PHOSPHOGLYCERATE KINASE 1, CHLOROPLASTIC-RELATED"/>
    <property type="match status" value="1"/>
</dbReference>
<feature type="binding site" evidence="8">
    <location>
        <position position="131"/>
    </location>
    <ligand>
        <name>substrate</name>
    </ligand>
</feature>
<evidence type="ECO:0000313" key="11">
    <source>
        <dbReference type="Proteomes" id="UP001207930"/>
    </source>
</evidence>
<organism evidence="10 11">
    <name type="scientific">Luteolibacter flavescens</name>
    <dbReference type="NCBI Taxonomy" id="1859460"/>
    <lineage>
        <taxon>Bacteria</taxon>
        <taxon>Pseudomonadati</taxon>
        <taxon>Verrucomicrobiota</taxon>
        <taxon>Verrucomicrobiia</taxon>
        <taxon>Verrucomicrobiales</taxon>
        <taxon>Verrucomicrobiaceae</taxon>
        <taxon>Luteolibacter</taxon>
    </lineage>
</organism>
<protein>
    <recommendedName>
        <fullName evidence="3 8">Phosphoglycerate kinase</fullName>
        <ecNumber evidence="3 8">2.7.2.3</ecNumber>
    </recommendedName>
</protein>
<comment type="pathway">
    <text evidence="8">Carbohydrate degradation; glycolysis; pyruvate from D-glyceraldehyde 3-phosphate: step 2/5.</text>
</comment>
<dbReference type="InterPro" id="IPR036043">
    <property type="entry name" value="Phosphoglycerate_kinase_sf"/>
</dbReference>
<comment type="similarity">
    <text evidence="2 8 9">Belongs to the phosphoglycerate kinase family.</text>
</comment>
<feature type="binding site" evidence="8">
    <location>
        <position position="215"/>
    </location>
    <ligand>
        <name>ATP</name>
        <dbReference type="ChEBI" id="CHEBI:30616"/>
    </ligand>
</feature>
<evidence type="ECO:0000256" key="8">
    <source>
        <dbReference type="HAMAP-Rule" id="MF_00145"/>
    </source>
</evidence>
<comment type="catalytic activity">
    <reaction evidence="1 8 9">
        <text>(2R)-3-phosphoglycerate + ATP = (2R)-3-phospho-glyceroyl phosphate + ADP</text>
        <dbReference type="Rhea" id="RHEA:14801"/>
        <dbReference type="ChEBI" id="CHEBI:30616"/>
        <dbReference type="ChEBI" id="CHEBI:57604"/>
        <dbReference type="ChEBI" id="CHEBI:58272"/>
        <dbReference type="ChEBI" id="CHEBI:456216"/>
        <dbReference type="EC" id="2.7.2.3"/>
    </reaction>
</comment>
<dbReference type="EC" id="2.7.2.3" evidence="3 8"/>
<sequence length="411" mass="43276">MLDLPGVFGQSRAMAKLSIRDLDVNGKEVLMRVDFNVPLEGGVITDDTRIQGAVPSIQHLLKGGAKLVLCSHLGRPKGGPEPKFSLAPAAARLGELIGQEVKLAPDCVGDEVAALRAALQPGQVLLLENTRFYPAEEANEAGFAKDLAGTAEIYVNDAFGTAHRAHASTEGVTHFVSKSAMGLLVERELEYLEGKLENPERPFLVVMGGSKVSDKIQVINRLMEKADAFLIGGAMANTFRKAQGYHTGNSRVEADKLDLALSILATAKEKGVGFLLPADTRITQEFKEGAETKCTAPYENGGETPDGWEGIDIGDVAIGEFVAEVAKAKTIIWNGPMGVFEIDSFGHGTKAVAEAMAANDGVTIVGGGDSVTAVNKYGLDEKMTFISTGGGASLELLEGKVLPGVAALTEA</sequence>
<dbReference type="InterPro" id="IPR015824">
    <property type="entry name" value="Phosphoglycerate_kinase_N"/>
</dbReference>
<dbReference type="PRINTS" id="PR00477">
    <property type="entry name" value="PHGLYCKINASE"/>
</dbReference>
<accession>A0ABT3FJ53</accession>
<dbReference type="Proteomes" id="UP001207930">
    <property type="component" value="Unassembled WGS sequence"/>
</dbReference>
<evidence type="ECO:0000256" key="6">
    <source>
        <dbReference type="ARBA" id="ARBA00022777"/>
    </source>
</evidence>
<evidence type="ECO:0000256" key="3">
    <source>
        <dbReference type="ARBA" id="ARBA00013061"/>
    </source>
</evidence>
<reference evidence="10 11" key="1">
    <citation type="submission" date="2022-10" db="EMBL/GenBank/DDBJ databases">
        <title>Luteolibacter flavescens strain MCCC 1K03193, whole genome shotgun sequencing project.</title>
        <authorList>
            <person name="Zhao G."/>
            <person name="Shen L."/>
        </authorList>
    </citation>
    <scope>NUCLEOTIDE SEQUENCE [LARGE SCALE GENOMIC DNA]</scope>
    <source>
        <strain evidence="10 11">MCCC 1K03193</strain>
    </source>
</reference>
<keyword evidence="7 8" id="KW-0067">ATP-binding</keyword>
<dbReference type="PANTHER" id="PTHR11406">
    <property type="entry name" value="PHOSPHOGLYCERATE KINASE"/>
    <property type="match status" value="1"/>
</dbReference>
<dbReference type="EMBL" id="JAPDDS010000001">
    <property type="protein sequence ID" value="MCW1883602.1"/>
    <property type="molecule type" value="Genomic_DNA"/>
</dbReference>
<keyword evidence="5 8" id="KW-0547">Nucleotide-binding</keyword>
<dbReference type="InterPro" id="IPR001576">
    <property type="entry name" value="Phosphoglycerate_kinase"/>
</dbReference>
<dbReference type="SUPFAM" id="SSF53748">
    <property type="entry name" value="Phosphoglycerate kinase"/>
    <property type="match status" value="1"/>
</dbReference>
<dbReference type="PIRSF" id="PIRSF000724">
    <property type="entry name" value="Pgk"/>
    <property type="match status" value="1"/>
</dbReference>
<keyword evidence="6 8" id="KW-0418">Kinase</keyword>
<dbReference type="HAMAP" id="MF_00145">
    <property type="entry name" value="Phosphoglyc_kinase"/>
    <property type="match status" value="1"/>
</dbReference>
<evidence type="ECO:0000256" key="1">
    <source>
        <dbReference type="ARBA" id="ARBA00000642"/>
    </source>
</evidence>
<feature type="binding site" evidence="8">
    <location>
        <begin position="72"/>
        <end position="75"/>
    </location>
    <ligand>
        <name>substrate</name>
    </ligand>
</feature>
<dbReference type="Pfam" id="PF00162">
    <property type="entry name" value="PGK"/>
    <property type="match status" value="1"/>
</dbReference>
<feature type="binding site" evidence="8">
    <location>
        <begin position="367"/>
        <end position="370"/>
    </location>
    <ligand>
        <name>ATP</name>
        <dbReference type="ChEBI" id="CHEBI:30616"/>
    </ligand>
</feature>
<comment type="subunit">
    <text evidence="8">Monomer.</text>
</comment>
<feature type="binding site" evidence="8">
    <location>
        <begin position="34"/>
        <end position="36"/>
    </location>
    <ligand>
        <name>substrate</name>
    </ligand>
</feature>
<gene>
    <name evidence="8" type="primary">pgk</name>
    <name evidence="10" type="ORF">OKA04_02610</name>
</gene>